<dbReference type="Pfam" id="PF00089">
    <property type="entry name" value="Trypsin"/>
    <property type="match status" value="2"/>
</dbReference>
<dbReference type="Gene3D" id="2.40.10.10">
    <property type="entry name" value="Trypsin-like serine proteases"/>
    <property type="match status" value="3"/>
</dbReference>
<dbReference type="InterPro" id="IPR018114">
    <property type="entry name" value="TRYPSIN_HIS"/>
</dbReference>
<dbReference type="PANTHER" id="PTHR24252:SF7">
    <property type="entry name" value="HYALIN"/>
    <property type="match status" value="1"/>
</dbReference>
<dbReference type="InterPro" id="IPR001314">
    <property type="entry name" value="Peptidase_S1A"/>
</dbReference>
<dbReference type="PANTHER" id="PTHR24252">
    <property type="entry name" value="ACROSIN-RELATED"/>
    <property type="match status" value="1"/>
</dbReference>
<dbReference type="CDD" id="cd00190">
    <property type="entry name" value="Tryp_SPc"/>
    <property type="match status" value="1"/>
</dbReference>
<dbReference type="InterPro" id="IPR043504">
    <property type="entry name" value="Peptidase_S1_PA_chymotrypsin"/>
</dbReference>
<evidence type="ECO:0000313" key="4">
    <source>
        <dbReference type="EMBL" id="CAD7261714.1"/>
    </source>
</evidence>
<keyword evidence="2" id="KW-0645">Protease</keyword>
<dbReference type="InterPro" id="IPR001254">
    <property type="entry name" value="Trypsin_dom"/>
</dbReference>
<accession>A0A7R9AXL9</accession>
<reference evidence="4" key="1">
    <citation type="submission" date="2020-11" db="EMBL/GenBank/DDBJ databases">
        <authorList>
            <person name="Tran Van P."/>
        </authorList>
    </citation>
    <scope>NUCLEOTIDE SEQUENCE</scope>
</reference>
<dbReference type="SUPFAM" id="SSF50494">
    <property type="entry name" value="Trypsin-like serine proteases"/>
    <property type="match status" value="2"/>
</dbReference>
<dbReference type="InterPro" id="IPR009003">
    <property type="entry name" value="Peptidase_S1_PA"/>
</dbReference>
<evidence type="ECO:0000259" key="3">
    <source>
        <dbReference type="PROSITE" id="PS50240"/>
    </source>
</evidence>
<dbReference type="PROSITE" id="PS00135">
    <property type="entry name" value="TRYPSIN_SER"/>
    <property type="match status" value="1"/>
</dbReference>
<keyword evidence="2" id="KW-0720">Serine protease</keyword>
<keyword evidence="2" id="KW-0378">Hydrolase</keyword>
<protein>
    <recommendedName>
        <fullName evidence="3">Peptidase S1 domain-containing protein</fullName>
    </recommendedName>
</protein>
<dbReference type="PRINTS" id="PR00722">
    <property type="entry name" value="CHYMOTRYPSIN"/>
</dbReference>
<proteinExistence type="predicted"/>
<dbReference type="GO" id="GO:0004252">
    <property type="term" value="F:serine-type endopeptidase activity"/>
    <property type="evidence" value="ECO:0007669"/>
    <property type="project" value="InterPro"/>
</dbReference>
<evidence type="ECO:0000256" key="2">
    <source>
        <dbReference type="RuleBase" id="RU363034"/>
    </source>
</evidence>
<dbReference type="InterPro" id="IPR033116">
    <property type="entry name" value="TRYPSIN_SER"/>
</dbReference>
<dbReference type="EMBL" id="OC002354">
    <property type="protein sequence ID" value="CAD7261714.1"/>
    <property type="molecule type" value="Genomic_DNA"/>
</dbReference>
<sequence length="464" mass="50942">MDTISVRQQPSVTTGPLRVPADNLALRAGTILRENNGTVHSIKNIITHHDFVEAELDNDIALIQVAEPFSGNQYVKYVVLPVQDEKVPIGTHAVVAGWGKTLRNLEAPSPVLRHASVNVVEIKNCEERISKPVVTINMICGERKGQQSFKFDLVPDKLLHRKALEGLGIKPGTSGSEAKNSDHWSQCFQHHDAFKERSTTNEVVSKILGGEKADLGDYPFLVAVEHIRTGQFCAATVMNNVWAISAAHCFIHISNPEVLQVRSGSLELNSGGIVHPFEKVISHPGFGTGKTLSDDIALIKDEDKLIKVTEQMHAKEEENETNDEGDEEEMLSGTYANISPARKEVHENLSKQTSRFYGESSPILLDVTLDILDNDNCSKEPFFEKLEDFDFGISEGMICTETLGKDTTAGDSGGPLLLKKGKDSTLIGVVSFGEGSGDPGDPGVYTNVVYYKRWIYLETVSFPE</sequence>
<dbReference type="SMART" id="SM00020">
    <property type="entry name" value="Tryp_SPc"/>
    <property type="match status" value="1"/>
</dbReference>
<keyword evidence="1" id="KW-1015">Disulfide bond</keyword>
<dbReference type="GO" id="GO:0006508">
    <property type="term" value="P:proteolysis"/>
    <property type="evidence" value="ECO:0007669"/>
    <property type="project" value="UniProtKB-KW"/>
</dbReference>
<feature type="domain" description="Peptidase S1" evidence="3">
    <location>
        <begin position="1"/>
        <end position="190"/>
    </location>
</feature>
<dbReference type="PROSITE" id="PS00134">
    <property type="entry name" value="TRYPSIN_HIS"/>
    <property type="match status" value="1"/>
</dbReference>
<feature type="domain" description="Peptidase S1" evidence="3">
    <location>
        <begin position="207"/>
        <end position="460"/>
    </location>
</feature>
<organism evidence="4">
    <name type="scientific">Timema shepardi</name>
    <name type="common">Walking stick</name>
    <dbReference type="NCBI Taxonomy" id="629360"/>
    <lineage>
        <taxon>Eukaryota</taxon>
        <taxon>Metazoa</taxon>
        <taxon>Ecdysozoa</taxon>
        <taxon>Arthropoda</taxon>
        <taxon>Hexapoda</taxon>
        <taxon>Insecta</taxon>
        <taxon>Pterygota</taxon>
        <taxon>Neoptera</taxon>
        <taxon>Polyneoptera</taxon>
        <taxon>Phasmatodea</taxon>
        <taxon>Timematodea</taxon>
        <taxon>Timematoidea</taxon>
        <taxon>Timematidae</taxon>
        <taxon>Timema</taxon>
    </lineage>
</organism>
<name>A0A7R9AXL9_TIMSH</name>
<dbReference type="AlphaFoldDB" id="A0A7R9AXL9"/>
<gene>
    <name evidence="4" type="ORF">TSIB3V08_LOCUS5841</name>
</gene>
<evidence type="ECO:0000256" key="1">
    <source>
        <dbReference type="ARBA" id="ARBA00023157"/>
    </source>
</evidence>
<dbReference type="PROSITE" id="PS50240">
    <property type="entry name" value="TRYPSIN_DOM"/>
    <property type="match status" value="2"/>
</dbReference>